<keyword evidence="2 6" id="KW-0812">Transmembrane</keyword>
<keyword evidence="8" id="KW-1185">Reference proteome</keyword>
<evidence type="ECO:0000313" key="7">
    <source>
        <dbReference type="EMBL" id="GKT33015.1"/>
    </source>
</evidence>
<dbReference type="EMBL" id="BQXS01010115">
    <property type="protein sequence ID" value="GKT33015.1"/>
    <property type="molecule type" value="Genomic_DNA"/>
</dbReference>
<feature type="transmembrane region" description="Helical" evidence="6">
    <location>
        <begin position="95"/>
        <end position="112"/>
    </location>
</feature>
<feature type="transmembrane region" description="Helical" evidence="6">
    <location>
        <begin position="124"/>
        <end position="143"/>
    </location>
</feature>
<evidence type="ECO:0000256" key="3">
    <source>
        <dbReference type="ARBA" id="ARBA00022989"/>
    </source>
</evidence>
<evidence type="ECO:0000256" key="2">
    <source>
        <dbReference type="ARBA" id="ARBA00022692"/>
    </source>
</evidence>
<evidence type="ECO:0000256" key="5">
    <source>
        <dbReference type="SAM" id="MobiDB-lite"/>
    </source>
</evidence>
<feature type="transmembrane region" description="Helical" evidence="6">
    <location>
        <begin position="39"/>
        <end position="63"/>
    </location>
</feature>
<evidence type="ECO:0000256" key="1">
    <source>
        <dbReference type="ARBA" id="ARBA00004141"/>
    </source>
</evidence>
<comment type="caution">
    <text evidence="7">The sequence shown here is derived from an EMBL/GenBank/DDBJ whole genome shotgun (WGS) entry which is preliminary data.</text>
</comment>
<feature type="compositionally biased region" description="Polar residues" evidence="5">
    <location>
        <begin position="323"/>
        <end position="334"/>
    </location>
</feature>
<dbReference type="InterPro" id="IPR035952">
    <property type="entry name" value="Rhomboid-like_sf"/>
</dbReference>
<evidence type="ECO:0000256" key="4">
    <source>
        <dbReference type="ARBA" id="ARBA00023136"/>
    </source>
</evidence>
<reference evidence="7" key="1">
    <citation type="submission" date="2022-03" db="EMBL/GenBank/DDBJ databases">
        <title>Draft genome sequence of Aduncisulcus paluster, a free-living microaerophilic Fornicata.</title>
        <authorList>
            <person name="Yuyama I."/>
            <person name="Kume K."/>
            <person name="Tamura T."/>
            <person name="Inagaki Y."/>
            <person name="Hashimoto T."/>
        </authorList>
    </citation>
    <scope>NUCLEOTIDE SEQUENCE</scope>
    <source>
        <strain evidence="7">NY0171</strain>
    </source>
</reference>
<feature type="region of interest" description="Disordered" evidence="5">
    <location>
        <begin position="301"/>
        <end position="373"/>
    </location>
</feature>
<organism evidence="7 8">
    <name type="scientific">Aduncisulcus paluster</name>
    <dbReference type="NCBI Taxonomy" id="2918883"/>
    <lineage>
        <taxon>Eukaryota</taxon>
        <taxon>Metamonada</taxon>
        <taxon>Carpediemonas-like organisms</taxon>
        <taxon>Aduncisulcus</taxon>
    </lineage>
</organism>
<dbReference type="Proteomes" id="UP001057375">
    <property type="component" value="Unassembled WGS sequence"/>
</dbReference>
<keyword evidence="4 6" id="KW-0472">Membrane</keyword>
<feature type="transmembrane region" description="Helical" evidence="6">
    <location>
        <begin position="203"/>
        <end position="221"/>
    </location>
</feature>
<gene>
    <name evidence="7" type="ORF">ADUPG1_007043</name>
</gene>
<name>A0ABQ5KKI7_9EUKA</name>
<accession>A0ABQ5KKI7</accession>
<feature type="transmembrane region" description="Helical" evidence="6">
    <location>
        <begin position="179"/>
        <end position="197"/>
    </location>
</feature>
<keyword evidence="3 6" id="KW-1133">Transmembrane helix</keyword>
<comment type="subcellular location">
    <subcellularLocation>
        <location evidence="1">Membrane</location>
        <topology evidence="1">Multi-pass membrane protein</topology>
    </subcellularLocation>
</comment>
<evidence type="ECO:0000256" key="6">
    <source>
        <dbReference type="SAM" id="Phobius"/>
    </source>
</evidence>
<protein>
    <submittedName>
        <fullName evidence="7">Uncharacterized protein</fullName>
    </submittedName>
</protein>
<evidence type="ECO:0000313" key="8">
    <source>
        <dbReference type="Proteomes" id="UP001057375"/>
    </source>
</evidence>
<proteinExistence type="predicted"/>
<dbReference type="SUPFAM" id="SSF144091">
    <property type="entry name" value="Rhomboid-like"/>
    <property type="match status" value="1"/>
</dbReference>
<feature type="compositionally biased region" description="Low complexity" evidence="5">
    <location>
        <begin position="301"/>
        <end position="312"/>
    </location>
</feature>
<sequence>MGEIRNQPEYGGAGYGANPDMPSCGQCCSVFWKFMPLSVLIFFIAIMVGFILSFFSSVSNWLLFNPPLAFEHLQLWRIWTSIFLFPDYGRGYPNFGLFIYSIMLLFSSGYMFERLVGTIRFIHVFHMSWLICIVVDTLFAYLLRNAWTVPYDEGIGSPLAALLVCQGASFAYTGTYKIIFCCFPMPVWIYLLIIYLFTQMVCWNTCVFFNLTGFLLALLAYSGRIGWLSISHDTAASMESCCCKKCAEGPPGTHYVSSSSATLDLKTCPGGGGFSCCKTQDGGEAPSHNAGLMDLMMSGVSQGSYSGSGSSDRFGRASGGGSTQRRQPQLTTPAHTVERQPPVGDSHHSSGGGGNSGSRRSGGYFKGHSRTLG</sequence>